<sequence length="286" mass="32526">MEESENLLVVILDINAKQWSQRVEEFKKVVDSVMVFCNSYLMMNHSNKLAFYTCNHSNATILYPAELDENESRILDGKFELFVELNTILSRKIKALVNEIDGKIENQPTTSLLSGAFSQALCYIHKKKNEDPSGQRLSSRILVIKASPDVSSQYMPVMNCIFASQKHNIAVDSCSLFHRSGFLQQAADITGGTYNFVDNVSGFLELLIWIYLPEKGVREKFELPTNVEIDYRAACFCHNTLIEMGFVCSVCLSIYCKFMPKCLTCQTRFRLPQLPPMKGKKKKKVA</sequence>
<reference evidence="12" key="1">
    <citation type="submission" date="2021-01" db="UniProtKB">
        <authorList>
            <consortium name="EnsemblMetazoa"/>
        </authorList>
    </citation>
    <scope>IDENTIFICATION</scope>
</reference>
<dbReference type="OrthoDB" id="17307at2759"/>
<dbReference type="PANTHER" id="PTHR12831:SF0">
    <property type="entry name" value="GENERAL TRANSCRIPTION FACTOR IIH SUBUNIT 3"/>
    <property type="match status" value="1"/>
</dbReference>
<keyword evidence="6 11" id="KW-0862">Zinc</keyword>
<keyword evidence="3 11" id="KW-0479">Metal-binding</keyword>
<keyword evidence="7 11" id="KW-0805">Transcription regulation</keyword>
<dbReference type="EnsemblMetazoa" id="CLYHEMT015486.1">
    <property type="protein sequence ID" value="CLYHEMP015486.1"/>
    <property type="gene ID" value="CLYHEMG015486"/>
</dbReference>
<dbReference type="Pfam" id="PF03850">
    <property type="entry name" value="Tfb4"/>
    <property type="match status" value="1"/>
</dbReference>
<evidence type="ECO:0000313" key="12">
    <source>
        <dbReference type="EnsemblMetazoa" id="CLYHEMP015486.1"/>
    </source>
</evidence>
<evidence type="ECO:0000256" key="10">
    <source>
        <dbReference type="ARBA" id="ARBA00023242"/>
    </source>
</evidence>
<evidence type="ECO:0000256" key="1">
    <source>
        <dbReference type="ARBA" id="ARBA00004123"/>
    </source>
</evidence>
<comment type="subunit">
    <text evidence="11">Part of a TFIID-containing RNA polymerase II pre-initiation complex that is composed of TBP and at least GTF2A1, GTF2A2, GTF2E1, GTF2E2, GTF2F1, GTF2H2, GTF2H3, GTF2H4, GTF2H5, GTF2B, TCEA1, ERCC2, ERCC3, TAF1, TAF2, TAF3, TAF4, TAF5, TAF6, TAF7, TAF8, TAF9, TAF10, TAF11, TAF12 and TAF13. Component of the 7-subunit TFIIH core complex composed of XPB/ERCC3, XPD/ERCC2, GTF2H1, GTF2H2, GTF2H3, GTF2H4 and GTF2H5, which is active in NER. The core complex associates with the 3-subunit CDK-activating kinase (CAK) module composed of CCNH/cyclin H, CDK7 and MNAT1 to form the 10-subunit holoenzyme (holo-TFIIH) active in transcription. Interacts with RARA; the interaction requires prior phosphorylation of RARA on 'Ser-369' which then enhances interaction of RARA with CDK7.</text>
</comment>
<evidence type="ECO:0000256" key="6">
    <source>
        <dbReference type="ARBA" id="ARBA00022833"/>
    </source>
</evidence>
<evidence type="ECO:0000256" key="7">
    <source>
        <dbReference type="ARBA" id="ARBA00023015"/>
    </source>
</evidence>
<evidence type="ECO:0000256" key="8">
    <source>
        <dbReference type="ARBA" id="ARBA00023163"/>
    </source>
</evidence>
<dbReference type="GO" id="GO:0005675">
    <property type="term" value="C:transcription factor TFIIH holo complex"/>
    <property type="evidence" value="ECO:0007669"/>
    <property type="project" value="UniProtKB-UniRule"/>
</dbReference>
<evidence type="ECO:0000256" key="3">
    <source>
        <dbReference type="ARBA" id="ARBA00022723"/>
    </source>
</evidence>
<name>A0A7M5WZQ2_9CNID</name>
<dbReference type="GeneID" id="136824171"/>
<accession>A0A7M5WZQ2</accession>
<keyword evidence="13" id="KW-1185">Reference proteome</keyword>
<evidence type="ECO:0000256" key="9">
    <source>
        <dbReference type="ARBA" id="ARBA00023204"/>
    </source>
</evidence>
<proteinExistence type="inferred from homology"/>
<dbReference type="Proteomes" id="UP000594262">
    <property type="component" value="Unplaced"/>
</dbReference>
<comment type="similarity">
    <text evidence="2 11">Belongs to the TFB4 family.</text>
</comment>
<dbReference type="GO" id="GO:0008270">
    <property type="term" value="F:zinc ion binding"/>
    <property type="evidence" value="ECO:0007669"/>
    <property type="project" value="UniProtKB-KW"/>
</dbReference>
<comment type="subcellular location">
    <subcellularLocation>
        <location evidence="1 11">Nucleus</location>
    </subcellularLocation>
</comment>
<dbReference type="InterPro" id="IPR004600">
    <property type="entry name" value="TFIIH_Tfb4/GTF2H3"/>
</dbReference>
<dbReference type="Gene3D" id="3.40.50.410">
    <property type="entry name" value="von Willebrand factor, type A domain"/>
    <property type="match status" value="1"/>
</dbReference>
<dbReference type="GO" id="GO:0000439">
    <property type="term" value="C:transcription factor TFIIH core complex"/>
    <property type="evidence" value="ECO:0007669"/>
    <property type="project" value="UniProtKB-UniRule"/>
</dbReference>
<dbReference type="GO" id="GO:0006355">
    <property type="term" value="P:regulation of DNA-templated transcription"/>
    <property type="evidence" value="ECO:0007669"/>
    <property type="project" value="InterPro"/>
</dbReference>
<dbReference type="RefSeq" id="XP_066936447.1">
    <property type="nucleotide sequence ID" value="XM_067080346.1"/>
</dbReference>
<evidence type="ECO:0000313" key="13">
    <source>
        <dbReference type="Proteomes" id="UP000594262"/>
    </source>
</evidence>
<evidence type="ECO:0000256" key="4">
    <source>
        <dbReference type="ARBA" id="ARBA00022763"/>
    </source>
</evidence>
<keyword evidence="9 11" id="KW-0234">DNA repair</keyword>
<protein>
    <recommendedName>
        <fullName evidence="11">General transcription factor IIH subunit 3</fullName>
    </recommendedName>
    <alternativeName>
        <fullName evidence="11">General transcription factor IIH polypeptide 3</fullName>
    </alternativeName>
</protein>
<keyword evidence="4 11" id="KW-0227">DNA damage</keyword>
<organism evidence="12 13">
    <name type="scientific">Clytia hemisphaerica</name>
    <dbReference type="NCBI Taxonomy" id="252671"/>
    <lineage>
        <taxon>Eukaryota</taxon>
        <taxon>Metazoa</taxon>
        <taxon>Cnidaria</taxon>
        <taxon>Hydrozoa</taxon>
        <taxon>Hydroidolina</taxon>
        <taxon>Leptothecata</taxon>
        <taxon>Obeliida</taxon>
        <taxon>Clytiidae</taxon>
        <taxon>Clytia</taxon>
    </lineage>
</organism>
<evidence type="ECO:0000256" key="5">
    <source>
        <dbReference type="ARBA" id="ARBA00022771"/>
    </source>
</evidence>
<keyword evidence="10 11" id="KW-0539">Nucleus</keyword>
<dbReference type="GO" id="GO:0006289">
    <property type="term" value="P:nucleotide-excision repair"/>
    <property type="evidence" value="ECO:0007669"/>
    <property type="project" value="UniProtKB-UniRule"/>
</dbReference>
<evidence type="ECO:0000256" key="11">
    <source>
        <dbReference type="RuleBase" id="RU368090"/>
    </source>
</evidence>
<keyword evidence="5 11" id="KW-0863">Zinc-finger</keyword>
<comment type="function">
    <text evidence="11">Component of the general transcription and DNA repair factor IIH (TFIIH) core complex, which is involved in general and transcription-coupled nucleotide excision repair (NER) of damaged DNA and, when complexed to CAK, in RNA transcription by RNA polymerase II. In NER, TFIIH acts by opening DNA around the lesion to allow the excision of the damaged oligonucleotide and its replacement by a new DNA fragment. In transcription, TFIIH has an essential role in transcription initiation. When the pre-initiation complex (PIC) has been established, TFIIH is required for promoter opening and promoter escape. Phosphorylation of the C-terminal tail (CTD) of the largest subunit of RNA polymerase II by the kinase module CAK controls the initiation of transcription.</text>
</comment>
<dbReference type="PANTHER" id="PTHR12831">
    <property type="entry name" value="TRANSCRIPTION INITIATION FACTOR IIH TFIIH , POLYPEPTIDE 3-RELATED"/>
    <property type="match status" value="1"/>
</dbReference>
<keyword evidence="8 11" id="KW-0804">Transcription</keyword>
<dbReference type="InterPro" id="IPR036465">
    <property type="entry name" value="vWFA_dom_sf"/>
</dbReference>
<evidence type="ECO:0000256" key="2">
    <source>
        <dbReference type="ARBA" id="ARBA00005273"/>
    </source>
</evidence>
<dbReference type="AlphaFoldDB" id="A0A7M5WZQ2"/>